<dbReference type="EMBL" id="KQ420022">
    <property type="protein sequence ID" value="KOF81653.1"/>
    <property type="molecule type" value="Genomic_DNA"/>
</dbReference>
<gene>
    <name evidence="1" type="ORF">OCBIM_22026273mg</name>
</gene>
<sequence length="57" mass="7004">MLKSKIFRAIVVNLFSEAHDNYEKWHQATWVGQTKYFPLSLYLCRFYWCFAYTVLYL</sequence>
<organism evidence="1">
    <name type="scientific">Octopus bimaculoides</name>
    <name type="common">California two-spotted octopus</name>
    <dbReference type="NCBI Taxonomy" id="37653"/>
    <lineage>
        <taxon>Eukaryota</taxon>
        <taxon>Metazoa</taxon>
        <taxon>Spiralia</taxon>
        <taxon>Lophotrochozoa</taxon>
        <taxon>Mollusca</taxon>
        <taxon>Cephalopoda</taxon>
        <taxon>Coleoidea</taxon>
        <taxon>Octopodiformes</taxon>
        <taxon>Octopoda</taxon>
        <taxon>Incirrata</taxon>
        <taxon>Octopodidae</taxon>
        <taxon>Octopus</taxon>
    </lineage>
</organism>
<proteinExistence type="predicted"/>
<dbReference type="AlphaFoldDB" id="A0A0L8GXG9"/>
<accession>A0A0L8GXG9</accession>
<name>A0A0L8GXG9_OCTBM</name>
<protein>
    <submittedName>
        <fullName evidence="1">Uncharacterized protein</fullName>
    </submittedName>
</protein>
<reference evidence="1" key="1">
    <citation type="submission" date="2015-07" db="EMBL/GenBank/DDBJ databases">
        <title>MeaNS - Measles Nucleotide Surveillance Program.</title>
        <authorList>
            <person name="Tran T."/>
            <person name="Druce J."/>
        </authorList>
    </citation>
    <scope>NUCLEOTIDE SEQUENCE</scope>
    <source>
        <strain evidence="1">UCB-OBI-ISO-001</strain>
        <tissue evidence="1">Gonad</tissue>
    </source>
</reference>
<evidence type="ECO:0000313" key="1">
    <source>
        <dbReference type="EMBL" id="KOF81653.1"/>
    </source>
</evidence>